<protein>
    <submittedName>
        <fullName evidence="2">Uncharacterized protein</fullName>
    </submittedName>
</protein>
<gene>
    <name evidence="2" type="ORF">IC612_01230</name>
</gene>
<keyword evidence="3" id="KW-1185">Reference proteome</keyword>
<keyword evidence="1" id="KW-0812">Transmembrane</keyword>
<evidence type="ECO:0000313" key="2">
    <source>
        <dbReference type="EMBL" id="MBF5026419.1"/>
    </source>
</evidence>
<feature type="transmembrane region" description="Helical" evidence="1">
    <location>
        <begin position="185"/>
        <end position="206"/>
    </location>
</feature>
<dbReference type="AlphaFoldDB" id="A0A930YU53"/>
<feature type="transmembrane region" description="Helical" evidence="1">
    <location>
        <begin position="21"/>
        <end position="42"/>
    </location>
</feature>
<proteinExistence type="predicted"/>
<evidence type="ECO:0000256" key="1">
    <source>
        <dbReference type="SAM" id="Phobius"/>
    </source>
</evidence>
<dbReference type="EMBL" id="JADKYY010000001">
    <property type="protein sequence ID" value="MBF5026419.1"/>
    <property type="molecule type" value="Genomic_DNA"/>
</dbReference>
<dbReference type="Proteomes" id="UP000694480">
    <property type="component" value="Unassembled WGS sequence"/>
</dbReference>
<accession>A0A930YU53</accession>
<keyword evidence="1" id="KW-1133">Transmembrane helix</keyword>
<feature type="transmembrane region" description="Helical" evidence="1">
    <location>
        <begin position="130"/>
        <end position="152"/>
    </location>
</feature>
<comment type="caution">
    <text evidence="2">The sequence shown here is derived from an EMBL/GenBank/DDBJ whole genome shotgun (WGS) entry which is preliminary data.</text>
</comment>
<evidence type="ECO:0000313" key="3">
    <source>
        <dbReference type="Proteomes" id="UP000694480"/>
    </source>
</evidence>
<reference evidence="2" key="1">
    <citation type="submission" date="2020-11" db="EMBL/GenBank/DDBJ databases">
        <title>Genome seq and assembly of Planobacterium sp.</title>
        <authorList>
            <person name="Chhetri G."/>
        </authorList>
    </citation>
    <scope>NUCLEOTIDE SEQUENCE</scope>
    <source>
        <strain evidence="2">GCR5</strain>
    </source>
</reference>
<organism evidence="2 3">
    <name type="scientific">Planobacterium oryzisoli</name>
    <dbReference type="NCBI Taxonomy" id="2771435"/>
    <lineage>
        <taxon>Bacteria</taxon>
        <taxon>Pseudomonadati</taxon>
        <taxon>Bacteroidota</taxon>
        <taxon>Flavobacteriia</taxon>
        <taxon>Flavobacteriales</taxon>
        <taxon>Weeksellaceae</taxon>
        <taxon>Chryseobacterium group</taxon>
        <taxon>Chryseobacterium</taxon>
    </lineage>
</organism>
<dbReference type="RefSeq" id="WP_194738345.1">
    <property type="nucleotide sequence ID" value="NZ_JADKYY010000001.1"/>
</dbReference>
<feature type="transmembrane region" description="Helical" evidence="1">
    <location>
        <begin position="54"/>
        <end position="78"/>
    </location>
</feature>
<feature type="transmembrane region" description="Helical" evidence="1">
    <location>
        <begin position="98"/>
        <end position="118"/>
    </location>
</feature>
<name>A0A930YU53_9FLAO</name>
<sequence length="277" mass="32866">MNEQQEIIRENKFLKFIKKDIKENLSLIVLIPSIIGGLWQVLELLTIGLPYVRFFSITQLVSDGITVGIVIVTLIMLYRIVKPIKFFKSLFTDELDKIPLWLNLTMSIMLGIAIAIYPNTSIYNEERNTFSSYLGIIIPILLFLGFFIRTIFQLYPKVDPKLKILKFFYSNYKNKTKTYEHIKDVLYVVVDLTIRISFLLLLFIIINIRNMIYKSDNLENINIVNTIVREKYKQFNYAKMIYFNDKYIFYSLKLKDKNKKEKILILKTDDIFYPKIE</sequence>
<keyword evidence="1" id="KW-0472">Membrane</keyword>